<feature type="transmembrane region" description="Helical" evidence="11">
    <location>
        <begin position="157"/>
        <end position="173"/>
    </location>
</feature>
<feature type="transmembrane region" description="Helical" evidence="11">
    <location>
        <begin position="362"/>
        <end position="382"/>
    </location>
</feature>
<dbReference type="GO" id="GO:0015293">
    <property type="term" value="F:symporter activity"/>
    <property type="evidence" value="ECO:0007669"/>
    <property type="project" value="UniProtKB-KW"/>
</dbReference>
<keyword evidence="7 11" id="KW-1133">Transmembrane helix</keyword>
<dbReference type="CDD" id="cd17369">
    <property type="entry name" value="MFS_ShiA_like"/>
    <property type="match status" value="1"/>
</dbReference>
<dbReference type="InterPro" id="IPR005829">
    <property type="entry name" value="Sugar_transporter_CS"/>
</dbReference>
<keyword evidence="8 11" id="KW-0472">Membrane</keyword>
<dbReference type="RefSeq" id="WP_071658619.1">
    <property type="nucleotide sequence ID" value="NZ_MLCF01000156.1"/>
</dbReference>
<evidence type="ECO:0000256" key="7">
    <source>
        <dbReference type="ARBA" id="ARBA00022989"/>
    </source>
</evidence>
<comment type="caution">
    <text evidence="13">The sequence shown here is derived from an EMBL/GenBank/DDBJ whole genome shotgun (WGS) entry which is preliminary data.</text>
</comment>
<dbReference type="EMBL" id="MLCF01000156">
    <property type="protein sequence ID" value="OIV35399.1"/>
    <property type="molecule type" value="Genomic_DNA"/>
</dbReference>
<feature type="transmembrane region" description="Helical" evidence="11">
    <location>
        <begin position="45"/>
        <end position="69"/>
    </location>
</feature>
<feature type="transmembrane region" description="Helical" evidence="11">
    <location>
        <begin position="81"/>
        <end position="102"/>
    </location>
</feature>
<comment type="similarity">
    <text evidence="2">Belongs to the major facilitator superfamily. Metabolite:H+ Symporter (MHS) family (TC 2.A.1.6) family.</text>
</comment>
<comment type="subcellular location">
    <subcellularLocation>
        <location evidence="1">Cell membrane</location>
        <topology evidence="1">Multi-pass membrane protein</topology>
    </subcellularLocation>
</comment>
<feature type="transmembrane region" description="Helical" evidence="11">
    <location>
        <begin position="272"/>
        <end position="290"/>
    </location>
</feature>
<comment type="function">
    <text evidence="9">May be a proton symporter involved in the uptake of osmolytes such as proline and glycine betaine.</text>
</comment>
<keyword evidence="5 11" id="KW-0812">Transmembrane</keyword>
<feature type="transmembrane region" description="Helical" evidence="11">
    <location>
        <begin position="394"/>
        <end position="412"/>
    </location>
</feature>
<feature type="domain" description="Major facilitator superfamily (MFS) profile" evidence="12">
    <location>
        <begin position="8"/>
        <end position="417"/>
    </location>
</feature>
<evidence type="ECO:0000256" key="11">
    <source>
        <dbReference type="SAM" id="Phobius"/>
    </source>
</evidence>
<evidence type="ECO:0000256" key="6">
    <source>
        <dbReference type="ARBA" id="ARBA00022847"/>
    </source>
</evidence>
<proteinExistence type="inferred from homology"/>
<dbReference type="OrthoDB" id="9066401at2"/>
<feature type="transmembrane region" description="Helical" evidence="11">
    <location>
        <begin position="326"/>
        <end position="350"/>
    </location>
</feature>
<keyword evidence="14" id="KW-1185">Reference proteome</keyword>
<evidence type="ECO:0000256" key="4">
    <source>
        <dbReference type="ARBA" id="ARBA00022475"/>
    </source>
</evidence>
<dbReference type="Gene3D" id="1.20.1250.20">
    <property type="entry name" value="MFS general substrate transporter like domains"/>
    <property type="match status" value="2"/>
</dbReference>
<keyword evidence="3" id="KW-0813">Transport</keyword>
<dbReference type="PANTHER" id="PTHR43045">
    <property type="entry name" value="SHIKIMATE TRANSPORTER"/>
    <property type="match status" value="1"/>
</dbReference>
<evidence type="ECO:0000256" key="5">
    <source>
        <dbReference type="ARBA" id="ARBA00022692"/>
    </source>
</evidence>
<evidence type="ECO:0000256" key="10">
    <source>
        <dbReference type="ARBA" id="ARBA00039918"/>
    </source>
</evidence>
<feature type="transmembrane region" description="Helical" evidence="11">
    <location>
        <begin position="235"/>
        <end position="260"/>
    </location>
</feature>
<evidence type="ECO:0000256" key="1">
    <source>
        <dbReference type="ARBA" id="ARBA00004651"/>
    </source>
</evidence>
<dbReference type="SUPFAM" id="SSF103473">
    <property type="entry name" value="MFS general substrate transporter"/>
    <property type="match status" value="1"/>
</dbReference>
<evidence type="ECO:0000313" key="13">
    <source>
        <dbReference type="EMBL" id="OIV35399.1"/>
    </source>
</evidence>
<keyword evidence="4" id="KW-1003">Cell membrane</keyword>
<dbReference type="InterPro" id="IPR020846">
    <property type="entry name" value="MFS_dom"/>
</dbReference>
<dbReference type="Pfam" id="PF07690">
    <property type="entry name" value="MFS_1"/>
    <property type="match status" value="1"/>
</dbReference>
<feature type="transmembrane region" description="Helical" evidence="11">
    <location>
        <begin position="20"/>
        <end position="39"/>
    </location>
</feature>
<dbReference type="GO" id="GO:0005886">
    <property type="term" value="C:plasma membrane"/>
    <property type="evidence" value="ECO:0007669"/>
    <property type="project" value="UniProtKB-SubCell"/>
</dbReference>
<evidence type="ECO:0000256" key="9">
    <source>
        <dbReference type="ARBA" id="ARBA00037295"/>
    </source>
</evidence>
<dbReference type="AlphaFoldDB" id="A0A1J7B9P6"/>
<organism evidence="13 14">
    <name type="scientific">Mangrovactinospora gilvigrisea</name>
    <dbReference type="NCBI Taxonomy" id="1428644"/>
    <lineage>
        <taxon>Bacteria</taxon>
        <taxon>Bacillati</taxon>
        <taxon>Actinomycetota</taxon>
        <taxon>Actinomycetes</taxon>
        <taxon>Kitasatosporales</taxon>
        <taxon>Streptomycetaceae</taxon>
        <taxon>Mangrovactinospora</taxon>
    </lineage>
</organism>
<dbReference type="PROSITE" id="PS00217">
    <property type="entry name" value="SUGAR_TRANSPORT_2"/>
    <property type="match status" value="1"/>
</dbReference>
<dbReference type="PROSITE" id="PS50850">
    <property type="entry name" value="MFS"/>
    <property type="match status" value="1"/>
</dbReference>
<evidence type="ECO:0000259" key="12">
    <source>
        <dbReference type="PROSITE" id="PS50850"/>
    </source>
</evidence>
<gene>
    <name evidence="13" type="ORF">BIV57_21650</name>
</gene>
<evidence type="ECO:0000313" key="14">
    <source>
        <dbReference type="Proteomes" id="UP000243342"/>
    </source>
</evidence>
<dbReference type="FunFam" id="1.20.1250.20:FF:000001">
    <property type="entry name" value="Dicarboxylate MFS transporter"/>
    <property type="match status" value="1"/>
</dbReference>
<keyword evidence="6" id="KW-0769">Symport</keyword>
<accession>A0A1J7B9P6</accession>
<evidence type="ECO:0000256" key="8">
    <source>
        <dbReference type="ARBA" id="ARBA00023136"/>
    </source>
</evidence>
<dbReference type="InterPro" id="IPR011701">
    <property type="entry name" value="MFS"/>
</dbReference>
<evidence type="ECO:0000256" key="3">
    <source>
        <dbReference type="ARBA" id="ARBA00022448"/>
    </source>
</evidence>
<evidence type="ECO:0000256" key="2">
    <source>
        <dbReference type="ARBA" id="ARBA00008240"/>
    </source>
</evidence>
<name>A0A1J7B9P6_9ACTN</name>
<dbReference type="PROSITE" id="PS00216">
    <property type="entry name" value="SUGAR_TRANSPORT_1"/>
    <property type="match status" value="1"/>
</dbReference>
<reference evidence="13 14" key="1">
    <citation type="submission" date="2016-10" db="EMBL/GenBank/DDBJ databases">
        <title>Genome sequence of Streptomyces gilvigriseus MUSC 26.</title>
        <authorList>
            <person name="Lee L.-H."/>
            <person name="Ser H.-L."/>
        </authorList>
    </citation>
    <scope>NUCLEOTIDE SEQUENCE [LARGE SCALE GENOMIC DNA]</scope>
    <source>
        <strain evidence="13 14">MUSC 26</strain>
    </source>
</reference>
<sequence length="426" mass="43963">MQSGLRRVAAASFIGTAIEFYDFFAYGTAAALVLNRAFFPQLSPAAGTLAAFSTYAVAFLARPLGAALFGHFGDRLGRKSMLVLSLLMMGGATVLIGVLPGYRSIGAWAPALLVALRVVQGLGLGGEWGGAVLLAVESAPPERRGRAGGFPQLGPSAGFFASTGAFWLLSVVLDKAAFDSWGWRLPFLASTALLVTGLVVRLRIAETPVFAGLAERRETSRRPLLEVLRGSPRQVLLGAGVMAFSYALFYISSSYCLVYLTTVRAMPRRTALSLALVAIVCLAAGTWTSAGASDRLGRRVPVRAATAAAGLWSLALFPLLDSGSVALTGVGLAVAGLLNGALHGPIGAFLPELFAARVRYSGAAVAYNLGGVVGGGAAPLLAIRLQPRFGADSVGWMLAGLAVVSLLCLARLPETAGVAAEEPAAA</sequence>
<dbReference type="Proteomes" id="UP000243342">
    <property type="component" value="Unassembled WGS sequence"/>
</dbReference>
<dbReference type="PANTHER" id="PTHR43045:SF2">
    <property type="entry name" value="INNER MEMBRANE METABOLITE TRANSPORT PROTEIN YHJE"/>
    <property type="match status" value="1"/>
</dbReference>
<feature type="transmembrane region" description="Helical" evidence="11">
    <location>
        <begin position="185"/>
        <end position="214"/>
    </location>
</feature>
<dbReference type="InterPro" id="IPR036259">
    <property type="entry name" value="MFS_trans_sf"/>
</dbReference>
<protein>
    <recommendedName>
        <fullName evidence="10">Putative proline/betaine transporter</fullName>
    </recommendedName>
</protein>
<dbReference type="STRING" id="1428644.BIV57_21650"/>